<dbReference type="InterPro" id="IPR029052">
    <property type="entry name" value="Metallo-depent_PP-like"/>
</dbReference>
<evidence type="ECO:0000256" key="4">
    <source>
        <dbReference type="ARBA" id="ARBA00022912"/>
    </source>
</evidence>
<dbReference type="PANTHER" id="PTHR11668:SF300">
    <property type="entry name" value="SERINE_THREONINE-PROTEIN PHOSPHATASE"/>
    <property type="match status" value="1"/>
</dbReference>
<reference evidence="8" key="1">
    <citation type="submission" date="2022-11" db="UniProtKB">
        <authorList>
            <consortium name="WormBaseParasite"/>
        </authorList>
    </citation>
    <scope>IDENTIFICATION</scope>
</reference>
<sequence>MNRIYGFYSECLSESQEVLLIVTKNASDLMWADPSRKSCTNSTDDFQANSDRGTSYLFSDEAVKAFNEKLDLDLVVRAHEMTCTSHNEEFFLFIQQLEVSFVTLKPRIDEEKLQNMSMEEKAELQQKLDRNMAKSPKPGGT</sequence>
<dbReference type="InterPro" id="IPR050341">
    <property type="entry name" value="PP1_catalytic_subunit"/>
</dbReference>
<organism evidence="7 8">
    <name type="scientific">Ditylenchus dipsaci</name>
    <dbReference type="NCBI Taxonomy" id="166011"/>
    <lineage>
        <taxon>Eukaryota</taxon>
        <taxon>Metazoa</taxon>
        <taxon>Ecdysozoa</taxon>
        <taxon>Nematoda</taxon>
        <taxon>Chromadorea</taxon>
        <taxon>Rhabditida</taxon>
        <taxon>Tylenchina</taxon>
        <taxon>Tylenchomorpha</taxon>
        <taxon>Sphaerularioidea</taxon>
        <taxon>Anguinidae</taxon>
        <taxon>Anguininae</taxon>
        <taxon>Ditylenchus</taxon>
    </lineage>
</organism>
<evidence type="ECO:0000256" key="1">
    <source>
        <dbReference type="ARBA" id="ARBA00013081"/>
    </source>
</evidence>
<dbReference type="GO" id="GO:0005737">
    <property type="term" value="C:cytoplasm"/>
    <property type="evidence" value="ECO:0007669"/>
    <property type="project" value="TreeGrafter"/>
</dbReference>
<keyword evidence="4" id="KW-0904">Protein phosphatase</keyword>
<dbReference type="PANTHER" id="PTHR11668">
    <property type="entry name" value="SERINE/THREONINE PROTEIN PHOSPHATASE"/>
    <property type="match status" value="1"/>
</dbReference>
<feature type="compositionally biased region" description="Basic and acidic residues" evidence="6">
    <location>
        <begin position="115"/>
        <end position="132"/>
    </location>
</feature>
<dbReference type="GO" id="GO:0005634">
    <property type="term" value="C:nucleus"/>
    <property type="evidence" value="ECO:0007669"/>
    <property type="project" value="TreeGrafter"/>
</dbReference>
<feature type="region of interest" description="Disordered" evidence="6">
    <location>
        <begin position="115"/>
        <end position="141"/>
    </location>
</feature>
<proteinExistence type="predicted"/>
<keyword evidence="7" id="KW-1185">Reference proteome</keyword>
<keyword evidence="3" id="KW-0378">Hydrolase</keyword>
<dbReference type="GO" id="GO:0046872">
    <property type="term" value="F:metal ion binding"/>
    <property type="evidence" value="ECO:0007669"/>
    <property type="project" value="UniProtKB-KW"/>
</dbReference>
<dbReference type="EC" id="3.1.3.16" evidence="1"/>
<keyword evidence="2" id="KW-0479">Metal-binding</keyword>
<protein>
    <recommendedName>
        <fullName evidence="1">protein-serine/threonine phosphatase</fullName>
        <ecNumber evidence="1">3.1.3.16</ecNumber>
    </recommendedName>
</protein>
<name>A0A915D8A5_9BILA</name>
<keyword evidence="5" id="KW-0464">Manganese</keyword>
<evidence type="ECO:0000256" key="5">
    <source>
        <dbReference type="ARBA" id="ARBA00023211"/>
    </source>
</evidence>
<dbReference type="GO" id="GO:0004722">
    <property type="term" value="F:protein serine/threonine phosphatase activity"/>
    <property type="evidence" value="ECO:0007669"/>
    <property type="project" value="UniProtKB-EC"/>
</dbReference>
<dbReference type="SUPFAM" id="SSF56300">
    <property type="entry name" value="Metallo-dependent phosphatases"/>
    <property type="match status" value="1"/>
</dbReference>
<dbReference type="AlphaFoldDB" id="A0A915D8A5"/>
<evidence type="ECO:0000256" key="3">
    <source>
        <dbReference type="ARBA" id="ARBA00022801"/>
    </source>
</evidence>
<dbReference type="WBParaSite" id="jg17072">
    <property type="protein sequence ID" value="jg17072"/>
    <property type="gene ID" value="jg17072"/>
</dbReference>
<evidence type="ECO:0000256" key="2">
    <source>
        <dbReference type="ARBA" id="ARBA00022723"/>
    </source>
</evidence>
<dbReference type="Proteomes" id="UP000887574">
    <property type="component" value="Unplaced"/>
</dbReference>
<accession>A0A915D8A5</accession>
<evidence type="ECO:0000313" key="7">
    <source>
        <dbReference type="Proteomes" id="UP000887574"/>
    </source>
</evidence>
<evidence type="ECO:0000313" key="8">
    <source>
        <dbReference type="WBParaSite" id="jg17072"/>
    </source>
</evidence>
<dbReference type="Gene3D" id="3.60.21.10">
    <property type="match status" value="1"/>
</dbReference>
<evidence type="ECO:0000256" key="6">
    <source>
        <dbReference type="SAM" id="MobiDB-lite"/>
    </source>
</evidence>